<comment type="caution">
    <text evidence="2">The sequence shown here is derived from an EMBL/GenBank/DDBJ whole genome shotgun (WGS) entry which is preliminary data.</text>
</comment>
<reference evidence="2 3" key="1">
    <citation type="journal article" date="2019" name="mSystems">
        <title>Life at home and on the roam: Genomic adaptions reflect the dual lifestyle of an intracellular, facultative symbiont.</title>
        <authorList>
            <person name="Burgsdorf I."/>
        </authorList>
    </citation>
    <scope>NUCLEOTIDE SEQUENCE [LARGE SCALE GENOMIC DNA]</scope>
    <source>
        <strain evidence="2">277cV</strain>
    </source>
</reference>
<dbReference type="EMBL" id="SRMO01000065">
    <property type="protein sequence ID" value="TGG92198.1"/>
    <property type="molecule type" value="Genomic_DNA"/>
</dbReference>
<accession>A0A524RN29</accession>
<evidence type="ECO:0000313" key="3">
    <source>
        <dbReference type="Proteomes" id="UP000317990"/>
    </source>
</evidence>
<keyword evidence="1" id="KW-0472">Membrane</keyword>
<sequence>MTALRSPGSLVTVAGASLTVFGAIAYAADQPGLNLLGFFYGIPVLIGGFALKSSELPPVPWMEPPTAETRALRSSAATEVQRKLVAELTRWRYGQAAHLEVSLQALRLWDEDAPPRVEGLREGVLAGAYALSLRIAPGRGGAAPWHERRERLERFFGPDLRVTVSDAEADRIDLLLLRC</sequence>
<keyword evidence="1" id="KW-0812">Transmembrane</keyword>
<name>A0A524RN29_9CHRO</name>
<dbReference type="PANTHER" id="PTHR35551">
    <property type="match status" value="1"/>
</dbReference>
<evidence type="ECO:0000313" key="2">
    <source>
        <dbReference type="EMBL" id="TGG92198.1"/>
    </source>
</evidence>
<dbReference type="InterPro" id="IPR021275">
    <property type="entry name" value="DUF2854"/>
</dbReference>
<dbReference type="AlphaFoldDB" id="A0A524RN29"/>
<protein>
    <submittedName>
        <fullName evidence="2">DUF2854 domain-containing protein</fullName>
    </submittedName>
</protein>
<feature type="transmembrane region" description="Helical" evidence="1">
    <location>
        <begin position="37"/>
        <end position="54"/>
    </location>
</feature>
<proteinExistence type="predicted"/>
<keyword evidence="1" id="KW-1133">Transmembrane helix</keyword>
<organism evidence="2 3">
    <name type="scientific">Aphanocapsa feldmannii 277cV</name>
    <dbReference type="NCBI Taxonomy" id="2507553"/>
    <lineage>
        <taxon>Bacteria</taxon>
        <taxon>Bacillati</taxon>
        <taxon>Cyanobacteriota</taxon>
        <taxon>Cyanophyceae</taxon>
        <taxon>Oscillatoriophycideae</taxon>
        <taxon>Chroococcales</taxon>
        <taxon>Microcystaceae</taxon>
        <taxon>Aphanocapsa</taxon>
    </lineage>
</organism>
<dbReference type="Proteomes" id="UP000317990">
    <property type="component" value="Unassembled WGS sequence"/>
</dbReference>
<gene>
    <name evidence="2" type="ORF">ERJ67_05895</name>
</gene>
<dbReference type="Pfam" id="PF11016">
    <property type="entry name" value="DUF2854"/>
    <property type="match status" value="1"/>
</dbReference>
<evidence type="ECO:0000256" key="1">
    <source>
        <dbReference type="SAM" id="Phobius"/>
    </source>
</evidence>
<dbReference type="PANTHER" id="PTHR35551:SF1">
    <property type="entry name" value="ACCLIMATION OF PHOTOSYNTHESIS TO ENVIRONMENT"/>
    <property type="match status" value="1"/>
</dbReference>